<reference evidence="2" key="1">
    <citation type="journal article" date="2022" name="IScience">
        <title>Evolution of zygomycete secretomes and the origins of terrestrial fungal ecologies.</title>
        <authorList>
            <person name="Chang Y."/>
            <person name="Wang Y."/>
            <person name="Mondo S."/>
            <person name="Ahrendt S."/>
            <person name="Andreopoulos W."/>
            <person name="Barry K."/>
            <person name="Beard J."/>
            <person name="Benny G.L."/>
            <person name="Blankenship S."/>
            <person name="Bonito G."/>
            <person name="Cuomo C."/>
            <person name="Desiro A."/>
            <person name="Gervers K.A."/>
            <person name="Hundley H."/>
            <person name="Kuo A."/>
            <person name="LaButti K."/>
            <person name="Lang B.F."/>
            <person name="Lipzen A."/>
            <person name="O'Donnell K."/>
            <person name="Pangilinan J."/>
            <person name="Reynolds N."/>
            <person name="Sandor L."/>
            <person name="Smith M.E."/>
            <person name="Tsang A."/>
            <person name="Grigoriev I.V."/>
            <person name="Stajich J.E."/>
            <person name="Spatafora J.W."/>
        </authorList>
    </citation>
    <scope>NUCLEOTIDE SEQUENCE</scope>
    <source>
        <strain evidence="2">RSA 2281</strain>
    </source>
</reference>
<name>A0AAD5PBG3_9FUNG</name>
<proteinExistence type="predicted"/>
<evidence type="ECO:0000313" key="2">
    <source>
        <dbReference type="EMBL" id="KAI9251405.1"/>
    </source>
</evidence>
<organism evidence="2 3">
    <name type="scientific">Phascolomyces articulosus</name>
    <dbReference type="NCBI Taxonomy" id="60185"/>
    <lineage>
        <taxon>Eukaryota</taxon>
        <taxon>Fungi</taxon>
        <taxon>Fungi incertae sedis</taxon>
        <taxon>Mucoromycota</taxon>
        <taxon>Mucoromycotina</taxon>
        <taxon>Mucoromycetes</taxon>
        <taxon>Mucorales</taxon>
        <taxon>Lichtheimiaceae</taxon>
        <taxon>Phascolomyces</taxon>
    </lineage>
</organism>
<keyword evidence="3" id="KW-1185">Reference proteome</keyword>
<feature type="region of interest" description="Disordered" evidence="1">
    <location>
        <begin position="107"/>
        <end position="155"/>
    </location>
</feature>
<dbReference type="AlphaFoldDB" id="A0AAD5PBG3"/>
<feature type="compositionally biased region" description="Acidic residues" evidence="1">
    <location>
        <begin position="143"/>
        <end position="152"/>
    </location>
</feature>
<feature type="compositionally biased region" description="Polar residues" evidence="1">
    <location>
        <begin position="110"/>
        <end position="124"/>
    </location>
</feature>
<evidence type="ECO:0000256" key="1">
    <source>
        <dbReference type="SAM" id="MobiDB-lite"/>
    </source>
</evidence>
<sequence length="216" mass="25255">MLSYINKHHTSFSIAAYFEATHIGNQEHAENDFRKIIGQIIAGRVNVSPSVLKWAKKIKADKFKIFNETEAKEHWLHVEERKNMQSLARKQREYARKKTELELELGIESLDSQPSSSKNSVQQESRPRRSKRRLSQVSKDYTIPEESDDENDYPNKVQKYHWLSGEGEIQNSQETDQKTEDWIHDEVNLSQLLIKHRSNMVAKAEDEDLDNTTDML</sequence>
<dbReference type="EMBL" id="JAIXMP010000030">
    <property type="protein sequence ID" value="KAI9251405.1"/>
    <property type="molecule type" value="Genomic_DNA"/>
</dbReference>
<gene>
    <name evidence="2" type="ORF">BDA99DRAFT_521782</name>
</gene>
<accession>A0AAD5PBG3</accession>
<reference evidence="2" key="2">
    <citation type="submission" date="2023-02" db="EMBL/GenBank/DDBJ databases">
        <authorList>
            <consortium name="DOE Joint Genome Institute"/>
            <person name="Mondo S.J."/>
            <person name="Chang Y."/>
            <person name="Wang Y."/>
            <person name="Ahrendt S."/>
            <person name="Andreopoulos W."/>
            <person name="Barry K."/>
            <person name="Beard J."/>
            <person name="Benny G.L."/>
            <person name="Blankenship S."/>
            <person name="Bonito G."/>
            <person name="Cuomo C."/>
            <person name="Desiro A."/>
            <person name="Gervers K.A."/>
            <person name="Hundley H."/>
            <person name="Kuo A."/>
            <person name="LaButti K."/>
            <person name="Lang B.F."/>
            <person name="Lipzen A."/>
            <person name="O'Donnell K."/>
            <person name="Pangilinan J."/>
            <person name="Reynolds N."/>
            <person name="Sandor L."/>
            <person name="Smith M.W."/>
            <person name="Tsang A."/>
            <person name="Grigoriev I.V."/>
            <person name="Stajich J.E."/>
            <person name="Spatafora J.W."/>
        </authorList>
    </citation>
    <scope>NUCLEOTIDE SEQUENCE</scope>
    <source>
        <strain evidence="2">RSA 2281</strain>
    </source>
</reference>
<evidence type="ECO:0000313" key="3">
    <source>
        <dbReference type="Proteomes" id="UP001209540"/>
    </source>
</evidence>
<comment type="caution">
    <text evidence="2">The sequence shown here is derived from an EMBL/GenBank/DDBJ whole genome shotgun (WGS) entry which is preliminary data.</text>
</comment>
<dbReference type="Proteomes" id="UP001209540">
    <property type="component" value="Unassembled WGS sequence"/>
</dbReference>
<protein>
    <submittedName>
        <fullName evidence="2">Uncharacterized protein</fullName>
    </submittedName>
</protein>